<keyword evidence="2" id="KW-0808">Transferase</keyword>
<dbReference type="Gene3D" id="3.60.10.10">
    <property type="entry name" value="Endonuclease/exonuclease/phosphatase"/>
    <property type="match status" value="1"/>
</dbReference>
<evidence type="ECO:0000313" key="2">
    <source>
        <dbReference type="EMBL" id="GFU34287.1"/>
    </source>
</evidence>
<sequence>MLPSDLQNLFSNRRNCLAIGDLNAKHTTWNPPGSNTPGRVLYRYATHHNLQINAPEHATRQTYRPNNSIIDICVSKGLYSITSESVPALSSDHNPVFFTVEVDNLTSQTLNTVKITNWKSFQNHLSNLLPGNPHIKTIDDINEAIKNFNIKYQDAINTSSKTKIIDRKPYVIPPDLLKKIKLKNLIRKRWQENKDRSYKRTLNKLNKEIKKELEAHHNNTWNRILKDAHPEDLSLYDIINQRKRKKVVIPPLRKPDGSIIYKSSEKADLIADSFEDQFTLNTEPHDQKHTDQ</sequence>
<dbReference type="OrthoDB" id="7698997at2759"/>
<dbReference type="Pfam" id="PF14529">
    <property type="entry name" value="Exo_endo_phos_2"/>
    <property type="match status" value="1"/>
</dbReference>
<name>A0A8X6UNM2_NEPPI</name>
<dbReference type="SUPFAM" id="SSF56219">
    <property type="entry name" value="DNase I-like"/>
    <property type="match status" value="1"/>
</dbReference>
<dbReference type="Proteomes" id="UP000887013">
    <property type="component" value="Unassembled WGS sequence"/>
</dbReference>
<protein>
    <submittedName>
        <fullName evidence="2">Putative RNA-directed DNA polymerase from transposon X-element</fullName>
    </submittedName>
</protein>
<keyword evidence="3" id="KW-1185">Reference proteome</keyword>
<evidence type="ECO:0000313" key="3">
    <source>
        <dbReference type="Proteomes" id="UP000887013"/>
    </source>
</evidence>
<dbReference type="EMBL" id="BMAW01083478">
    <property type="protein sequence ID" value="GFU34287.1"/>
    <property type="molecule type" value="Genomic_DNA"/>
</dbReference>
<reference evidence="2" key="1">
    <citation type="submission" date="2020-08" db="EMBL/GenBank/DDBJ databases">
        <title>Multicomponent nature underlies the extraordinary mechanical properties of spider dragline silk.</title>
        <authorList>
            <person name="Kono N."/>
            <person name="Nakamura H."/>
            <person name="Mori M."/>
            <person name="Yoshida Y."/>
            <person name="Ohtoshi R."/>
            <person name="Malay A.D."/>
            <person name="Moran D.A.P."/>
            <person name="Tomita M."/>
            <person name="Numata K."/>
            <person name="Arakawa K."/>
        </authorList>
    </citation>
    <scope>NUCLEOTIDE SEQUENCE</scope>
</reference>
<dbReference type="AlphaFoldDB" id="A0A8X6UNM2"/>
<evidence type="ECO:0000259" key="1">
    <source>
        <dbReference type="Pfam" id="PF14529"/>
    </source>
</evidence>
<accession>A0A8X6UNM2</accession>
<feature type="non-terminal residue" evidence="2">
    <location>
        <position position="292"/>
    </location>
</feature>
<dbReference type="InterPro" id="IPR036691">
    <property type="entry name" value="Endo/exonu/phosph_ase_sf"/>
</dbReference>
<proteinExistence type="predicted"/>
<keyword evidence="2" id="KW-0695">RNA-directed DNA polymerase</keyword>
<keyword evidence="2" id="KW-0548">Nucleotidyltransferase</keyword>
<gene>
    <name evidence="2" type="primary">X-elementORF2_323</name>
    <name evidence="2" type="ORF">NPIL_416171</name>
</gene>
<comment type="caution">
    <text evidence="2">The sequence shown here is derived from an EMBL/GenBank/DDBJ whole genome shotgun (WGS) entry which is preliminary data.</text>
</comment>
<dbReference type="GO" id="GO:0003964">
    <property type="term" value="F:RNA-directed DNA polymerase activity"/>
    <property type="evidence" value="ECO:0007669"/>
    <property type="project" value="UniProtKB-KW"/>
</dbReference>
<feature type="domain" description="Endonuclease/exonuclease/phosphatase" evidence="1">
    <location>
        <begin position="4"/>
        <end position="96"/>
    </location>
</feature>
<organism evidence="2 3">
    <name type="scientific">Nephila pilipes</name>
    <name type="common">Giant wood spider</name>
    <name type="synonym">Nephila maculata</name>
    <dbReference type="NCBI Taxonomy" id="299642"/>
    <lineage>
        <taxon>Eukaryota</taxon>
        <taxon>Metazoa</taxon>
        <taxon>Ecdysozoa</taxon>
        <taxon>Arthropoda</taxon>
        <taxon>Chelicerata</taxon>
        <taxon>Arachnida</taxon>
        <taxon>Araneae</taxon>
        <taxon>Araneomorphae</taxon>
        <taxon>Entelegynae</taxon>
        <taxon>Araneoidea</taxon>
        <taxon>Nephilidae</taxon>
        <taxon>Nephila</taxon>
    </lineage>
</organism>
<dbReference type="InterPro" id="IPR005135">
    <property type="entry name" value="Endo/exonuclease/phosphatase"/>
</dbReference>